<dbReference type="InterPro" id="IPR001387">
    <property type="entry name" value="Cro/C1-type_HTH"/>
</dbReference>
<name>A0ABS4BJ51_9HYPH</name>
<comment type="caution">
    <text evidence="2">The sequence shown here is derived from an EMBL/GenBank/DDBJ whole genome shotgun (WGS) entry which is preliminary data.</text>
</comment>
<dbReference type="SUPFAM" id="SSF47413">
    <property type="entry name" value="lambda repressor-like DNA-binding domains"/>
    <property type="match status" value="1"/>
</dbReference>
<keyword evidence="3" id="KW-1185">Reference proteome</keyword>
<accession>A0ABS4BJ51</accession>
<feature type="domain" description="HTH cro/C1-type" evidence="1">
    <location>
        <begin position="60"/>
        <end position="113"/>
    </location>
</feature>
<protein>
    <submittedName>
        <fullName evidence="2">Helix-turn-helix domain-containing protein</fullName>
    </submittedName>
</protein>
<evidence type="ECO:0000313" key="2">
    <source>
        <dbReference type="EMBL" id="MBP0616781.1"/>
    </source>
</evidence>
<dbReference type="Proteomes" id="UP000678276">
    <property type="component" value="Unassembled WGS sequence"/>
</dbReference>
<dbReference type="Pfam" id="PF01381">
    <property type="entry name" value="HTH_3"/>
    <property type="match status" value="1"/>
</dbReference>
<dbReference type="EMBL" id="JAGJCF010000010">
    <property type="protein sequence ID" value="MBP0616781.1"/>
    <property type="molecule type" value="Genomic_DNA"/>
</dbReference>
<dbReference type="PROSITE" id="PS50943">
    <property type="entry name" value="HTH_CROC1"/>
    <property type="match status" value="1"/>
</dbReference>
<gene>
    <name evidence="2" type="ORF">J6595_14425</name>
</gene>
<evidence type="ECO:0000313" key="3">
    <source>
        <dbReference type="Proteomes" id="UP000678276"/>
    </source>
</evidence>
<dbReference type="CDD" id="cd00093">
    <property type="entry name" value="HTH_XRE"/>
    <property type="match status" value="1"/>
</dbReference>
<evidence type="ECO:0000259" key="1">
    <source>
        <dbReference type="PROSITE" id="PS50943"/>
    </source>
</evidence>
<reference evidence="2 3" key="1">
    <citation type="submission" date="2021-04" db="EMBL/GenBank/DDBJ databases">
        <title>Whole genome sequence of Jiella sp. KSK16Y-1.</title>
        <authorList>
            <person name="Tuo L."/>
        </authorList>
    </citation>
    <scope>NUCLEOTIDE SEQUENCE [LARGE SCALE GENOMIC DNA]</scope>
    <source>
        <strain evidence="2 3">KSK16Y-1</strain>
    </source>
</reference>
<dbReference type="InterPro" id="IPR010982">
    <property type="entry name" value="Lambda_DNA-bd_dom_sf"/>
</dbReference>
<proteinExistence type="predicted"/>
<dbReference type="SMART" id="SM00530">
    <property type="entry name" value="HTH_XRE"/>
    <property type="match status" value="1"/>
</dbReference>
<sequence length="118" mass="13022">MQSAIRRSSPGVARRGATFQFEGATKVKKDPIALKHDPSDAEDFDVSAEGLERAQRSRLIRTARTALGISQAEFAERFHVPLGTLQDWEHARVTAPDYAVAYVRVIIRDPDFVAATVA</sequence>
<organism evidence="2 3">
    <name type="scientific">Jiella mangrovi</name>
    <dbReference type="NCBI Taxonomy" id="2821407"/>
    <lineage>
        <taxon>Bacteria</taxon>
        <taxon>Pseudomonadati</taxon>
        <taxon>Pseudomonadota</taxon>
        <taxon>Alphaproteobacteria</taxon>
        <taxon>Hyphomicrobiales</taxon>
        <taxon>Aurantimonadaceae</taxon>
        <taxon>Jiella</taxon>
    </lineage>
</organism>
<dbReference type="Gene3D" id="1.10.260.40">
    <property type="entry name" value="lambda repressor-like DNA-binding domains"/>
    <property type="match status" value="1"/>
</dbReference>